<gene>
    <name evidence="1" type="ORF">HQM25_04070</name>
</gene>
<organism evidence="1 2">
    <name type="scientific">Microbacterium hominis</name>
    <dbReference type="NCBI Taxonomy" id="162426"/>
    <lineage>
        <taxon>Bacteria</taxon>
        <taxon>Bacillati</taxon>
        <taxon>Actinomycetota</taxon>
        <taxon>Actinomycetes</taxon>
        <taxon>Micrococcales</taxon>
        <taxon>Microbacteriaceae</taxon>
        <taxon>Microbacterium</taxon>
    </lineage>
</organism>
<dbReference type="RefSeq" id="WP_172989083.1">
    <property type="nucleotide sequence ID" value="NZ_CP054038.1"/>
</dbReference>
<proteinExistence type="predicted"/>
<dbReference type="Proteomes" id="UP000502498">
    <property type="component" value="Chromosome"/>
</dbReference>
<dbReference type="InterPro" id="IPR012349">
    <property type="entry name" value="Split_barrel_FMN-bd"/>
</dbReference>
<dbReference type="InterPro" id="IPR024747">
    <property type="entry name" value="Pyridox_Oxase-rel"/>
</dbReference>
<dbReference type="Gene3D" id="2.30.110.10">
    <property type="entry name" value="Electron Transport, Fmn-binding Protein, Chain A"/>
    <property type="match status" value="1"/>
</dbReference>
<protein>
    <submittedName>
        <fullName evidence="1">Pyridoxamine 5'-phosphate oxidase family protein</fullName>
    </submittedName>
</protein>
<dbReference type="Pfam" id="PF12900">
    <property type="entry name" value="Pyridox_ox_2"/>
    <property type="match status" value="1"/>
</dbReference>
<dbReference type="EMBL" id="CP054038">
    <property type="protein sequence ID" value="QKJ18642.1"/>
    <property type="molecule type" value="Genomic_DNA"/>
</dbReference>
<dbReference type="SUPFAM" id="SSF50475">
    <property type="entry name" value="FMN-binding split barrel"/>
    <property type="match status" value="1"/>
</dbReference>
<evidence type="ECO:0000313" key="1">
    <source>
        <dbReference type="EMBL" id="QKJ18642.1"/>
    </source>
</evidence>
<reference evidence="1 2" key="1">
    <citation type="submission" date="2020-05" db="EMBL/GenBank/DDBJ databases">
        <title>Strain PA2F3 complete genome.</title>
        <authorList>
            <person name="Kim Y.-S."/>
            <person name="Kim S.-J."/>
            <person name="Jung H.-k."/>
            <person name="Kim S.-E."/>
            <person name="Kim K.-H."/>
        </authorList>
    </citation>
    <scope>NUCLEOTIDE SEQUENCE [LARGE SCALE GENOMIC DNA]</scope>
    <source>
        <strain evidence="1 2">PA2F3</strain>
    </source>
</reference>
<dbReference type="AlphaFoldDB" id="A0A7D4TLY0"/>
<sequence>MNETSLAVTPLSDEECWAHLRTQELGRLVTHVGDVLDIFPVNYVVDGASLMFRTAEGSKLFELTVNDEVLFEVDDHTAVDAWSVVVRGHAHRLDTAEEVAAADRLPLHPWIPTLKYNYVRILPDSLSGRAFQRGEEPDRYGIQEY</sequence>
<evidence type="ECO:0000313" key="2">
    <source>
        <dbReference type="Proteomes" id="UP000502498"/>
    </source>
</evidence>
<accession>A0A7D4TLY0</accession>
<name>A0A7D4TLY0_9MICO</name>